<evidence type="ECO:0000259" key="14">
    <source>
        <dbReference type="Pfam" id="PF02932"/>
    </source>
</evidence>
<comment type="similarity">
    <text evidence="11">Belongs to the ligand-gated ion channel (TC 1.A.9) family.</text>
</comment>
<evidence type="ECO:0000256" key="12">
    <source>
        <dbReference type="SAM" id="MobiDB-lite"/>
    </source>
</evidence>
<feature type="transmembrane region" description="Helical" evidence="11">
    <location>
        <begin position="640"/>
        <end position="660"/>
    </location>
</feature>
<dbReference type="GO" id="GO:0004888">
    <property type="term" value="F:transmembrane signaling receptor activity"/>
    <property type="evidence" value="ECO:0007669"/>
    <property type="project" value="InterPro"/>
</dbReference>
<dbReference type="InterPro" id="IPR006202">
    <property type="entry name" value="Neur_chan_lig-bd"/>
</dbReference>
<dbReference type="InterPro" id="IPR036719">
    <property type="entry name" value="Neuro-gated_channel_TM_sf"/>
</dbReference>
<evidence type="ECO:0000256" key="11">
    <source>
        <dbReference type="RuleBase" id="RU000687"/>
    </source>
</evidence>
<dbReference type="InterPro" id="IPR018000">
    <property type="entry name" value="Neurotransmitter_ion_chnl_CS"/>
</dbReference>
<keyword evidence="3 11" id="KW-0813">Transport</keyword>
<dbReference type="EMBL" id="MTYJ01000026">
    <property type="protein sequence ID" value="OQV20935.1"/>
    <property type="molecule type" value="Genomic_DNA"/>
</dbReference>
<evidence type="ECO:0000256" key="4">
    <source>
        <dbReference type="ARBA" id="ARBA00022475"/>
    </source>
</evidence>
<dbReference type="InterPro" id="IPR006201">
    <property type="entry name" value="Neur_channel"/>
</dbReference>
<keyword evidence="9 11" id="KW-0472">Membrane</keyword>
<dbReference type="Pfam" id="PF02932">
    <property type="entry name" value="Neur_chan_memb"/>
    <property type="match status" value="1"/>
</dbReference>
<gene>
    <name evidence="15" type="ORF">BV898_05010</name>
</gene>
<dbReference type="Gene3D" id="1.20.58.390">
    <property type="entry name" value="Neurotransmitter-gated ion-channel transmembrane domain"/>
    <property type="match status" value="2"/>
</dbReference>
<evidence type="ECO:0000313" key="16">
    <source>
        <dbReference type="Proteomes" id="UP000192578"/>
    </source>
</evidence>
<dbReference type="AlphaFoldDB" id="A0A1W0X0H3"/>
<feature type="region of interest" description="Disordered" evidence="12">
    <location>
        <begin position="410"/>
        <end position="460"/>
    </location>
</feature>
<feature type="compositionally biased region" description="Polar residues" evidence="12">
    <location>
        <begin position="418"/>
        <end position="427"/>
    </location>
</feature>
<organism evidence="15 16">
    <name type="scientific">Hypsibius exemplaris</name>
    <name type="common">Freshwater tardigrade</name>
    <dbReference type="NCBI Taxonomy" id="2072580"/>
    <lineage>
        <taxon>Eukaryota</taxon>
        <taxon>Metazoa</taxon>
        <taxon>Ecdysozoa</taxon>
        <taxon>Tardigrada</taxon>
        <taxon>Eutardigrada</taxon>
        <taxon>Parachela</taxon>
        <taxon>Hypsibioidea</taxon>
        <taxon>Hypsibiidae</taxon>
        <taxon>Hypsibius</taxon>
    </lineage>
</organism>
<keyword evidence="16" id="KW-1185">Reference proteome</keyword>
<feature type="compositionally biased region" description="Basic residues" evidence="12">
    <location>
        <begin position="431"/>
        <end position="441"/>
    </location>
</feature>
<feature type="region of interest" description="Disordered" evidence="12">
    <location>
        <begin position="366"/>
        <end position="385"/>
    </location>
</feature>
<keyword evidence="5 11" id="KW-0812">Transmembrane</keyword>
<sequence>MQGDVCPMLLHYRATGGLLLVLLRCLLIAQIILEFGCAHASSGPTKIRGRDGRQGQIFTEKEILDMLLESYDNKLRPKPMINGTAGAAMCRVNLLVRSITKVDDLNMEYSTQLTFREEWNDDRLAYDDGGFHKYLVLPDPDKVWKPDLFFQNERQGHLHNILVPNVFLRIHPNGDIMMSIRLSLTLACPMDLRFFPMDRQVCEIRMASYGYTTDDIEFKWKEMKEPVQLANLSMPRFALEGLKTGYCTSVTSTGSYSCLKVVFFLQREFSYYLVQVYVPTCMLIFVSWVSFWLDPEATPARVSLGVTTLLTMATTQSGINAQLPPVSYTKAIDVWMGVCITFIFAALLEFAFVNYWNQVDKQRQKKQQEQNKRREEAEKKEQEAAARLGSIHLQCTCQLHASLPNHLHLHEGGGTLGSKKQSQTSLDQFGHHRTHTARRSQRSPVYRNSSSGTRLDHEAELLEVDRNASNYAMKPLLGQRTRTHAAQPASFHTACAECNDMGIDIDNLDYQNYEGDLHAEIDETALDDDTHIRMRSMGRNRSSRSKGSIRACPVHEQHITLLSNPSLAAGDLEGGGHRHLMGNHVGSGNGGSGAVQGSRKDLHAAEEDTSMKKRIAQPKLRSCCFGYLRIPSKRAKKIDYFSRLVFPCVFLLFNLLYWNLYLGNQMEWPKSA</sequence>
<dbReference type="PRINTS" id="PR00252">
    <property type="entry name" value="NRIONCHANNEL"/>
</dbReference>
<evidence type="ECO:0000256" key="7">
    <source>
        <dbReference type="ARBA" id="ARBA00022989"/>
    </source>
</evidence>
<keyword evidence="6" id="KW-0732">Signal</keyword>
<accession>A0A1W0X0H3</accession>
<evidence type="ECO:0000256" key="3">
    <source>
        <dbReference type="ARBA" id="ARBA00022448"/>
    </source>
</evidence>
<evidence type="ECO:0000256" key="5">
    <source>
        <dbReference type="ARBA" id="ARBA00022692"/>
    </source>
</evidence>
<keyword evidence="10 11" id="KW-0407">Ion channel</keyword>
<dbReference type="PRINTS" id="PR00253">
    <property type="entry name" value="GABAARECEPTR"/>
</dbReference>
<comment type="subcellular location">
    <subcellularLocation>
        <location evidence="2">Cell membrane</location>
    </subcellularLocation>
    <subcellularLocation>
        <location evidence="1">Membrane</location>
        <topology evidence="1">Multi-pass membrane protein</topology>
    </subcellularLocation>
</comment>
<dbReference type="InterPro" id="IPR038050">
    <property type="entry name" value="Neuro_actylchol_rec"/>
</dbReference>
<dbReference type="OrthoDB" id="442503at2759"/>
<dbReference type="Proteomes" id="UP000192578">
    <property type="component" value="Unassembled WGS sequence"/>
</dbReference>
<evidence type="ECO:0000256" key="1">
    <source>
        <dbReference type="ARBA" id="ARBA00004141"/>
    </source>
</evidence>
<dbReference type="SUPFAM" id="SSF63712">
    <property type="entry name" value="Nicotinic receptor ligand binding domain-like"/>
    <property type="match status" value="1"/>
</dbReference>
<keyword evidence="8 11" id="KW-0406">Ion transport</keyword>
<dbReference type="NCBIfam" id="TIGR00860">
    <property type="entry name" value="LIC"/>
    <property type="match status" value="1"/>
</dbReference>
<evidence type="ECO:0000256" key="2">
    <source>
        <dbReference type="ARBA" id="ARBA00004236"/>
    </source>
</evidence>
<evidence type="ECO:0000313" key="15">
    <source>
        <dbReference type="EMBL" id="OQV20935.1"/>
    </source>
</evidence>
<feature type="transmembrane region" description="Helical" evidence="11">
    <location>
        <begin position="269"/>
        <end position="293"/>
    </location>
</feature>
<keyword evidence="7 11" id="KW-1133">Transmembrane helix</keyword>
<feature type="domain" description="Neurotransmitter-gated ion-channel ligand-binding" evidence="13">
    <location>
        <begin position="60"/>
        <end position="266"/>
    </location>
</feature>
<evidence type="ECO:0000256" key="9">
    <source>
        <dbReference type="ARBA" id="ARBA00023136"/>
    </source>
</evidence>
<dbReference type="PANTHER" id="PTHR18945">
    <property type="entry name" value="NEUROTRANSMITTER GATED ION CHANNEL"/>
    <property type="match status" value="1"/>
</dbReference>
<evidence type="ECO:0000256" key="8">
    <source>
        <dbReference type="ARBA" id="ARBA00023065"/>
    </source>
</evidence>
<evidence type="ECO:0000256" key="10">
    <source>
        <dbReference type="ARBA" id="ARBA00023303"/>
    </source>
</evidence>
<dbReference type="InterPro" id="IPR006029">
    <property type="entry name" value="Neurotrans-gated_channel_TM"/>
</dbReference>
<feature type="compositionally biased region" description="Basic and acidic residues" evidence="12">
    <location>
        <begin position="366"/>
        <end position="384"/>
    </location>
</feature>
<name>A0A1W0X0H3_HYPEX</name>
<dbReference type="CDD" id="cd19049">
    <property type="entry name" value="LGIC_TM_anion"/>
    <property type="match status" value="1"/>
</dbReference>
<dbReference type="GO" id="GO:0005230">
    <property type="term" value="F:extracellular ligand-gated monoatomic ion channel activity"/>
    <property type="evidence" value="ECO:0007669"/>
    <property type="project" value="InterPro"/>
</dbReference>
<dbReference type="GO" id="GO:0005886">
    <property type="term" value="C:plasma membrane"/>
    <property type="evidence" value="ECO:0007669"/>
    <property type="project" value="UniProtKB-SubCell"/>
</dbReference>
<protein>
    <submittedName>
        <fullName evidence="15">Glutamate-gated chloride channel</fullName>
    </submittedName>
</protein>
<feature type="domain" description="Neurotransmitter-gated ion-channel transmembrane" evidence="14">
    <location>
        <begin position="276"/>
        <end position="437"/>
    </location>
</feature>
<comment type="caution">
    <text evidence="11">Lacks conserved residue(s) required for the propagation of feature annotation.</text>
</comment>
<keyword evidence="4" id="KW-1003">Cell membrane</keyword>
<reference evidence="16" key="1">
    <citation type="submission" date="2017-01" db="EMBL/GenBank/DDBJ databases">
        <title>Comparative genomics of anhydrobiosis in the tardigrade Hypsibius dujardini.</title>
        <authorList>
            <person name="Yoshida Y."/>
            <person name="Koutsovoulos G."/>
            <person name="Laetsch D."/>
            <person name="Stevens L."/>
            <person name="Kumar S."/>
            <person name="Horikawa D."/>
            <person name="Ishino K."/>
            <person name="Komine S."/>
            <person name="Tomita M."/>
            <person name="Blaxter M."/>
            <person name="Arakawa K."/>
        </authorList>
    </citation>
    <scope>NUCLEOTIDE SEQUENCE [LARGE SCALE GENOMIC DNA]</scope>
    <source>
        <strain evidence="16">Z151</strain>
    </source>
</reference>
<dbReference type="CDD" id="cd18993">
    <property type="entry name" value="LGIC_ECD_GluCl"/>
    <property type="match status" value="1"/>
</dbReference>
<comment type="caution">
    <text evidence="15">The sequence shown here is derived from an EMBL/GenBank/DDBJ whole genome shotgun (WGS) entry which is preliminary data.</text>
</comment>
<dbReference type="InterPro" id="IPR006028">
    <property type="entry name" value="GABAA/Glycine_rcpt"/>
</dbReference>
<feature type="transmembrane region" description="Helical" evidence="11">
    <location>
        <begin position="334"/>
        <end position="356"/>
    </location>
</feature>
<feature type="compositionally biased region" description="Polar residues" evidence="12">
    <location>
        <begin position="442"/>
        <end position="453"/>
    </location>
</feature>
<dbReference type="Gene3D" id="2.70.170.10">
    <property type="entry name" value="Neurotransmitter-gated ion-channel ligand-binding domain"/>
    <property type="match status" value="1"/>
</dbReference>
<dbReference type="Pfam" id="PF02931">
    <property type="entry name" value="Neur_chan_LBD"/>
    <property type="match status" value="1"/>
</dbReference>
<dbReference type="SUPFAM" id="SSF90112">
    <property type="entry name" value="Neurotransmitter-gated ion-channel transmembrane pore"/>
    <property type="match status" value="1"/>
</dbReference>
<evidence type="ECO:0000256" key="6">
    <source>
        <dbReference type="ARBA" id="ARBA00022729"/>
    </source>
</evidence>
<dbReference type="InterPro" id="IPR036734">
    <property type="entry name" value="Neur_chan_lig-bd_sf"/>
</dbReference>
<proteinExistence type="inferred from homology"/>
<dbReference type="PROSITE" id="PS00236">
    <property type="entry name" value="NEUROTR_ION_CHANNEL"/>
    <property type="match status" value="1"/>
</dbReference>
<dbReference type="FunFam" id="2.70.170.10:FF:000045">
    <property type="entry name" value="Predicted protein"/>
    <property type="match status" value="1"/>
</dbReference>
<evidence type="ECO:0000259" key="13">
    <source>
        <dbReference type="Pfam" id="PF02931"/>
    </source>
</evidence>
<dbReference type="FunFam" id="1.20.58.390:FF:000084">
    <property type="entry name" value="Glutamate-gated chloride channel subunit beta"/>
    <property type="match status" value="1"/>
</dbReference>